<reference evidence="2" key="1">
    <citation type="submission" date="2015-08" db="EMBL/GenBank/DDBJ databases">
        <title>Fjat-10028 dsm 16317.</title>
        <authorList>
            <person name="Liu B."/>
            <person name="Wang J."/>
            <person name="Zhu Y."/>
            <person name="Liu G."/>
            <person name="Chen Q."/>
            <person name="Chen Z."/>
            <person name="Lan J."/>
            <person name="Che J."/>
            <person name="Ge C."/>
            <person name="Shi H."/>
            <person name="Pan Z."/>
            <person name="Liu X."/>
        </authorList>
    </citation>
    <scope>NUCLEOTIDE SEQUENCE [LARGE SCALE GENOMIC DNA]</scope>
    <source>
        <strain evidence="2">DSM 16317</strain>
    </source>
</reference>
<keyword evidence="2" id="KW-1185">Reference proteome</keyword>
<dbReference type="EMBL" id="LILB01000001">
    <property type="protein sequence ID" value="KOO51706.1"/>
    <property type="molecule type" value="Genomic_DNA"/>
</dbReference>
<dbReference type="GeneID" id="301135348"/>
<gene>
    <name evidence="1" type="ORF">AMD00_04425</name>
</gene>
<dbReference type="Proteomes" id="UP000036867">
    <property type="component" value="Unassembled WGS sequence"/>
</dbReference>
<sequence>MNKGIYSENDISKRKEDMLKRTEEYYEAYSKSSEEVKNTYDKKSGKIDVYNHAASEMLFNIKLANDTYDHWGKAFSTTQINTMSSLLKYVGMDMEK</sequence>
<evidence type="ECO:0000313" key="1">
    <source>
        <dbReference type="EMBL" id="KOO51706.1"/>
    </source>
</evidence>
<dbReference type="OrthoDB" id="37989at186818"/>
<accession>A0A0M0LL35</accession>
<comment type="caution">
    <text evidence="1">The sequence shown here is derived from an EMBL/GenBank/DDBJ whole genome shotgun (WGS) entry which is preliminary data.</text>
</comment>
<name>A0A0M0LL35_9BACL</name>
<evidence type="ECO:0000313" key="2">
    <source>
        <dbReference type="Proteomes" id="UP000036867"/>
    </source>
</evidence>
<protein>
    <submittedName>
        <fullName evidence="1">Uncharacterized protein</fullName>
    </submittedName>
</protein>
<dbReference type="RefSeq" id="WP_053415861.1">
    <property type="nucleotide sequence ID" value="NZ_LILB01000001.1"/>
</dbReference>
<dbReference type="AlphaFoldDB" id="A0A0M0LL35"/>
<organism evidence="1 2">
    <name type="scientific">Viridibacillus arvi</name>
    <dbReference type="NCBI Taxonomy" id="263475"/>
    <lineage>
        <taxon>Bacteria</taxon>
        <taxon>Bacillati</taxon>
        <taxon>Bacillota</taxon>
        <taxon>Bacilli</taxon>
        <taxon>Bacillales</taxon>
        <taxon>Caryophanaceae</taxon>
        <taxon>Viridibacillus</taxon>
    </lineage>
</organism>
<proteinExistence type="predicted"/>